<dbReference type="RefSeq" id="WP_243551040.1">
    <property type="nucleotide sequence ID" value="NZ_CP094532.1"/>
</dbReference>
<evidence type="ECO:0000313" key="1">
    <source>
        <dbReference type="EMBL" id="UOE42095.1"/>
    </source>
</evidence>
<evidence type="ECO:0008006" key="3">
    <source>
        <dbReference type="Google" id="ProtNLM"/>
    </source>
</evidence>
<sequence length="175" mass="20391">MAYTVVGMFPNNEDAAKASEKLDNNGFSKEDYNVSSYRRNEIIDNDLHYDYNEDEKTTGFWDWLFGEDHEDRKRYSYAGTKSNIVTVYTNDSDRAEEARDIMNDMGAINVNDFTKDYYPQSEEFINDRDRNLDPENRARIIAKARSGAYLDNNREYSFRKRDGMTDPMDSAGDLS</sequence>
<evidence type="ECO:0000313" key="2">
    <source>
        <dbReference type="Proteomes" id="UP000831460"/>
    </source>
</evidence>
<proteinExistence type="predicted"/>
<dbReference type="EMBL" id="CP094532">
    <property type="protein sequence ID" value="UOE42095.1"/>
    <property type="molecule type" value="Genomic_DNA"/>
</dbReference>
<organism evidence="1 2">
    <name type="scientific">Chryseobacterium suipulveris</name>
    <dbReference type="NCBI Taxonomy" id="2929800"/>
    <lineage>
        <taxon>Bacteria</taxon>
        <taxon>Pseudomonadati</taxon>
        <taxon>Bacteroidota</taxon>
        <taxon>Flavobacteriia</taxon>
        <taxon>Flavobacteriales</taxon>
        <taxon>Weeksellaceae</taxon>
        <taxon>Chryseobacterium group</taxon>
        <taxon>Chryseobacterium</taxon>
    </lineage>
</organism>
<dbReference type="Proteomes" id="UP000831460">
    <property type="component" value="Chromosome"/>
</dbReference>
<name>A0ABY4BSB1_9FLAO</name>
<gene>
    <name evidence="1" type="ORF">MTP09_05515</name>
</gene>
<accession>A0ABY4BSB1</accession>
<reference evidence="1 2" key="1">
    <citation type="submission" date="2022-03" db="EMBL/GenBank/DDBJ databases">
        <title>Chryseobacterium sp. isolated from particulate matters in swine house.</title>
        <authorList>
            <person name="Won M."/>
            <person name="Kim S.-J."/>
            <person name="Kwon S.-W."/>
        </authorList>
    </citation>
    <scope>NUCLEOTIDE SEQUENCE [LARGE SCALE GENOMIC DNA]</scope>
    <source>
        <strain evidence="1 2">SC2-2</strain>
    </source>
</reference>
<protein>
    <recommendedName>
        <fullName evidence="3">Heat induced stress protein YflT</fullName>
    </recommendedName>
</protein>
<keyword evidence="2" id="KW-1185">Reference proteome</keyword>